<keyword evidence="7" id="KW-0812">Transmembrane</keyword>
<evidence type="ECO:0000256" key="1">
    <source>
        <dbReference type="ARBA" id="ARBA00001971"/>
    </source>
</evidence>
<dbReference type="PRINTS" id="PR00385">
    <property type="entry name" value="P450"/>
</dbReference>
<dbReference type="InterPro" id="IPR036396">
    <property type="entry name" value="Cyt_P450_sf"/>
</dbReference>
<dbReference type="InterPro" id="IPR001128">
    <property type="entry name" value="Cyt_P450"/>
</dbReference>
<dbReference type="Proteomes" id="UP001521116">
    <property type="component" value="Unassembled WGS sequence"/>
</dbReference>
<feature type="compositionally biased region" description="Low complexity" evidence="6">
    <location>
        <begin position="14"/>
        <end position="31"/>
    </location>
</feature>
<dbReference type="PANTHER" id="PTHR24305">
    <property type="entry name" value="CYTOCHROME P450"/>
    <property type="match status" value="1"/>
</dbReference>
<reference evidence="8 9" key="1">
    <citation type="submission" date="2024-02" db="EMBL/GenBank/DDBJ databases">
        <title>De novo assembly and annotation of 12 fungi associated with fruit tree decline syndrome in Ontario, Canada.</title>
        <authorList>
            <person name="Sulman M."/>
            <person name="Ellouze W."/>
            <person name="Ilyukhin E."/>
        </authorList>
    </citation>
    <scope>NUCLEOTIDE SEQUENCE [LARGE SCALE GENOMIC DNA]</scope>
    <source>
        <strain evidence="8 9">M1-105</strain>
    </source>
</reference>
<keyword evidence="5" id="KW-0408">Iron</keyword>
<evidence type="ECO:0000256" key="5">
    <source>
        <dbReference type="ARBA" id="ARBA00023004"/>
    </source>
</evidence>
<evidence type="ECO:0000313" key="9">
    <source>
        <dbReference type="Proteomes" id="UP001521116"/>
    </source>
</evidence>
<evidence type="ECO:0000256" key="6">
    <source>
        <dbReference type="SAM" id="MobiDB-lite"/>
    </source>
</evidence>
<keyword evidence="4" id="KW-0479">Metal-binding</keyword>
<comment type="similarity">
    <text evidence="2">Belongs to the cytochrome P450 family.</text>
</comment>
<dbReference type="Gene3D" id="1.10.630.10">
    <property type="entry name" value="Cytochrome P450"/>
    <property type="match status" value="1"/>
</dbReference>
<evidence type="ECO:0000313" key="8">
    <source>
        <dbReference type="EMBL" id="KAL1631761.1"/>
    </source>
</evidence>
<gene>
    <name evidence="8" type="ORF">SLS56_004280</name>
</gene>
<dbReference type="PANTHER" id="PTHR24305:SF210">
    <property type="entry name" value="CYTOCHROME P450 MONOOXYGENASE ASQL-RELATED"/>
    <property type="match status" value="1"/>
</dbReference>
<dbReference type="SUPFAM" id="SSF48264">
    <property type="entry name" value="Cytochrome P450"/>
    <property type="match status" value="1"/>
</dbReference>
<protein>
    <recommendedName>
        <fullName evidence="10">Cytochrome P450</fullName>
    </recommendedName>
</protein>
<feature type="region of interest" description="Disordered" evidence="6">
    <location>
        <begin position="208"/>
        <end position="238"/>
    </location>
</feature>
<dbReference type="Pfam" id="PF00067">
    <property type="entry name" value="p450"/>
    <property type="match status" value="1"/>
</dbReference>
<comment type="cofactor">
    <cofactor evidence="1">
        <name>heme</name>
        <dbReference type="ChEBI" id="CHEBI:30413"/>
    </cofactor>
</comment>
<organism evidence="8 9">
    <name type="scientific">Neofusicoccum ribis</name>
    <dbReference type="NCBI Taxonomy" id="45134"/>
    <lineage>
        <taxon>Eukaryota</taxon>
        <taxon>Fungi</taxon>
        <taxon>Dikarya</taxon>
        <taxon>Ascomycota</taxon>
        <taxon>Pezizomycotina</taxon>
        <taxon>Dothideomycetes</taxon>
        <taxon>Dothideomycetes incertae sedis</taxon>
        <taxon>Botryosphaeriales</taxon>
        <taxon>Botryosphaeriaceae</taxon>
        <taxon>Neofusicoccum</taxon>
    </lineage>
</organism>
<keyword evidence="7" id="KW-1133">Transmembrane helix</keyword>
<dbReference type="InterPro" id="IPR050121">
    <property type="entry name" value="Cytochrome_P450_monoxygenase"/>
</dbReference>
<feature type="region of interest" description="Disordered" evidence="6">
    <location>
        <begin position="1"/>
        <end position="86"/>
    </location>
</feature>
<keyword evidence="9" id="KW-1185">Reference proteome</keyword>
<evidence type="ECO:0000256" key="7">
    <source>
        <dbReference type="SAM" id="Phobius"/>
    </source>
</evidence>
<name>A0ABR3SWP0_9PEZI</name>
<evidence type="ECO:0008006" key="10">
    <source>
        <dbReference type="Google" id="ProtNLM"/>
    </source>
</evidence>
<feature type="compositionally biased region" description="Polar residues" evidence="6">
    <location>
        <begin position="32"/>
        <end position="73"/>
    </location>
</feature>
<keyword evidence="3" id="KW-0349">Heme</keyword>
<keyword evidence="7" id="KW-0472">Membrane</keyword>
<sequence length="844" mass="91614">MERTTESPIPPTKPSASPSSTDASNSNDNINAENHPTEANPTSPDTPINNDINPENRPTSSNISTSNPDGPNANSPPGPSTLPTKAYPISPACPWLGAPPSQLDLLAALPDGADRVDAVLRTHAVDPRAVAAPDRALLRALLHAADTAGRETLGFAPGRDARRGALRFVDLRDPGRGVDVRVWEFLGWLRGAVGGAAGDAAGDAGGCVAVREGSGEGSGEGSEEGSEGSGEGSEGSRERRMRLLVETPEGSVGGGGGGGGKGARWCLLLRLLRENGLDILDVSREQFDKWADRPPGDDVGYFETHMRDVLRLKKMERMKTEEDVGMAGLSEEEWVKSARERSHKKLTGSAGGEGERNGGFAPAHDEENLARLRMGQEALYAHTNDKGEQNEDFKKLRQDYGWRSFELRLIGQEKYPRIQVSSDPLKGLNNNADLLHTLPRQKTMILIQFVITVLHAHRAHERHGAVVRLSPTELSYISSDAWNDIYAKHDGNAALPKEPAFHAAPPDAPRGLVLAIDGPSHARQRRVFAPAFSNTALKKQEALVLGHVRKLVAHLERACASDAGGGGVKVNVADLFNFTTFDVMADLAFGAPLGLLDAGTYSLYVRNVFAVFRLLSLRAVVGFYLPWVYALMMRRLSTKAVRERRSAHMNYGAELVDKRLDQAEGLEHADIWSFVERKQDVLTRREMHINASVFMAAGTETTATALCGAVWYLTGNPEKMKKLVEEVRGEAGVEEFTMETLARLPYLNAVINESLRLYPPTPDMMYRLVPEGGAMICGTHVPAGVSNLVPAIFFRFTLAFSVNGIQLMKCATGCGRLASVACLPFLQKFPPPGRVHPRTLAHRC</sequence>
<accession>A0ABR3SWP0</accession>
<feature type="transmembrane region" description="Helical" evidence="7">
    <location>
        <begin position="610"/>
        <end position="632"/>
    </location>
</feature>
<evidence type="ECO:0000256" key="3">
    <source>
        <dbReference type="ARBA" id="ARBA00022617"/>
    </source>
</evidence>
<evidence type="ECO:0000256" key="2">
    <source>
        <dbReference type="ARBA" id="ARBA00010617"/>
    </source>
</evidence>
<dbReference type="EMBL" id="JAJVDC020000038">
    <property type="protein sequence ID" value="KAL1631761.1"/>
    <property type="molecule type" value="Genomic_DNA"/>
</dbReference>
<evidence type="ECO:0000256" key="4">
    <source>
        <dbReference type="ARBA" id="ARBA00022723"/>
    </source>
</evidence>
<proteinExistence type="inferred from homology"/>
<comment type="caution">
    <text evidence="8">The sequence shown here is derived from an EMBL/GenBank/DDBJ whole genome shotgun (WGS) entry which is preliminary data.</text>
</comment>